<keyword evidence="2" id="KW-0812">Transmembrane</keyword>
<keyword evidence="2" id="KW-0472">Membrane</keyword>
<feature type="domain" description="Bacterial transcriptional activator" evidence="3">
    <location>
        <begin position="564"/>
        <end position="701"/>
    </location>
</feature>
<dbReference type="InterPro" id="IPR011990">
    <property type="entry name" value="TPR-like_helical_dom_sf"/>
</dbReference>
<dbReference type="InterPro" id="IPR051677">
    <property type="entry name" value="AfsR-DnrI-RedD_regulator"/>
</dbReference>
<feature type="transmembrane region" description="Helical" evidence="2">
    <location>
        <begin position="89"/>
        <end position="109"/>
    </location>
</feature>
<dbReference type="RefSeq" id="WP_271190227.1">
    <property type="nucleotide sequence ID" value="NZ_BSFP01000122.1"/>
</dbReference>
<dbReference type="AlphaFoldDB" id="A0A9W6NTA7"/>
<feature type="region of interest" description="Disordered" evidence="1">
    <location>
        <begin position="216"/>
        <end position="253"/>
    </location>
</feature>
<dbReference type="Proteomes" id="UP001143480">
    <property type="component" value="Unassembled WGS sequence"/>
</dbReference>
<dbReference type="Gene3D" id="1.10.10.10">
    <property type="entry name" value="Winged helix-like DNA-binding domain superfamily/Winged helix DNA-binding domain"/>
    <property type="match status" value="1"/>
</dbReference>
<reference evidence="4" key="1">
    <citation type="journal article" date="2014" name="Int. J. Syst. Evol. Microbiol.">
        <title>Complete genome sequence of Corynebacterium casei LMG S-19264T (=DSM 44701T), isolated from a smear-ripened cheese.</title>
        <authorList>
            <consortium name="US DOE Joint Genome Institute (JGI-PGF)"/>
            <person name="Walter F."/>
            <person name="Albersmeier A."/>
            <person name="Kalinowski J."/>
            <person name="Ruckert C."/>
        </authorList>
    </citation>
    <scope>NUCLEOTIDE SEQUENCE</scope>
    <source>
        <strain evidence="4">VKM Ac-1321</strain>
    </source>
</reference>
<evidence type="ECO:0000256" key="1">
    <source>
        <dbReference type="SAM" id="MobiDB-lite"/>
    </source>
</evidence>
<sequence>MRSTLGRLARAAIGAIVLLATLAVLPTLLIVVQSAVAWDWPALLAQPLSPLGAVAAGIAVGWAIWLALLWQVLADTMAALRGRHQTAPWLPIPVHTAITAVAGAVLLAVHTARGGSPAPPPTGPPTATALLDTDQRPPSDPHPSPSVSDTLADAGVRLAGGWLPLPVAGAVAAAITLAVTQTRRHYIPRPPAGWRRHDPDLPPLTDAATRILRSAGNGTVSEDDDLALADPAGDDPHPAPATPPASLDLLPDGDLHLTGPGRYHAARGLLVALCAIADQPPRIVLTAGTAETLLNLPHSPIDLHRTAADTRTGGQPSADVVVFSSGLDRPASSTGAGPPPSADQASRPAATAARTTWRTVYVDAPPDAAARWHISADGIVRTISGQPPRHERMPVLDQHTTRQLLTSLGLLPSPNHPDPRIRTAPVEHTEHETTKPTNWPDAPPSAAGMPRRLLIRVLGVVTVLRPHPDGTRSPVPIRRTASQQILLLLILHRGGRTDDELKEALWPDVPGKAAQRSYQTSLSELHRTLHDAAGRPVIVHDDPPDPSTGRTSRRRRIDPAAVQVDLWHLQGLLDAAATATDPAYRKVLLDTAARTTTGELATGWSFPWLLEQRERTIRRLIDVHTDLADHAPDHRTALRLLQQALQLAPTNEHLHRRVLQRHAEAGDQDGLRRAIATLTEHLTAHDLRPEQETAKLITDLLT</sequence>
<comment type="caution">
    <text evidence="4">The sequence shown here is derived from an EMBL/GenBank/DDBJ whole genome shotgun (WGS) entry which is preliminary data.</text>
</comment>
<evidence type="ECO:0000313" key="5">
    <source>
        <dbReference type="Proteomes" id="UP001143480"/>
    </source>
</evidence>
<accession>A0A9W6NTA7</accession>
<keyword evidence="5" id="KW-1185">Reference proteome</keyword>
<dbReference type="InterPro" id="IPR005158">
    <property type="entry name" value="BTAD"/>
</dbReference>
<dbReference type="EMBL" id="BSFP01000122">
    <property type="protein sequence ID" value="GLL08022.1"/>
    <property type="molecule type" value="Genomic_DNA"/>
</dbReference>
<dbReference type="PANTHER" id="PTHR35807">
    <property type="entry name" value="TRANSCRIPTIONAL REGULATOR REDD-RELATED"/>
    <property type="match status" value="1"/>
</dbReference>
<evidence type="ECO:0000256" key="2">
    <source>
        <dbReference type="SAM" id="Phobius"/>
    </source>
</evidence>
<evidence type="ECO:0000313" key="4">
    <source>
        <dbReference type="EMBL" id="GLL08022.1"/>
    </source>
</evidence>
<reference evidence="4" key="2">
    <citation type="submission" date="2023-01" db="EMBL/GenBank/DDBJ databases">
        <authorList>
            <person name="Sun Q."/>
            <person name="Evtushenko L."/>
        </authorList>
    </citation>
    <scope>NUCLEOTIDE SEQUENCE</scope>
    <source>
        <strain evidence="4">VKM Ac-1321</strain>
    </source>
</reference>
<protein>
    <recommendedName>
        <fullName evidence="3">Bacterial transcriptional activator domain-containing protein</fullName>
    </recommendedName>
</protein>
<dbReference type="Gene3D" id="1.25.40.10">
    <property type="entry name" value="Tetratricopeptide repeat domain"/>
    <property type="match status" value="1"/>
</dbReference>
<name>A0A9W6NTA7_9ACTN</name>
<gene>
    <name evidence="4" type="ORF">GCM10017581_097820</name>
</gene>
<feature type="region of interest" description="Disordered" evidence="1">
    <location>
        <begin position="536"/>
        <end position="555"/>
    </location>
</feature>
<organism evidence="4 5">
    <name type="scientific">Dactylosporangium matsuzakiense</name>
    <dbReference type="NCBI Taxonomy" id="53360"/>
    <lineage>
        <taxon>Bacteria</taxon>
        <taxon>Bacillati</taxon>
        <taxon>Actinomycetota</taxon>
        <taxon>Actinomycetes</taxon>
        <taxon>Micromonosporales</taxon>
        <taxon>Micromonosporaceae</taxon>
        <taxon>Dactylosporangium</taxon>
    </lineage>
</organism>
<proteinExistence type="predicted"/>
<dbReference type="SMART" id="SM01043">
    <property type="entry name" value="BTAD"/>
    <property type="match status" value="1"/>
</dbReference>
<evidence type="ECO:0000259" key="3">
    <source>
        <dbReference type="SMART" id="SM01043"/>
    </source>
</evidence>
<feature type="region of interest" description="Disordered" evidence="1">
    <location>
        <begin position="113"/>
        <end position="150"/>
    </location>
</feature>
<feature type="transmembrane region" description="Helical" evidence="2">
    <location>
        <begin position="12"/>
        <end position="36"/>
    </location>
</feature>
<dbReference type="InterPro" id="IPR036388">
    <property type="entry name" value="WH-like_DNA-bd_sf"/>
</dbReference>
<feature type="transmembrane region" description="Helical" evidence="2">
    <location>
        <begin position="48"/>
        <end position="68"/>
    </location>
</feature>
<feature type="region of interest" description="Disordered" evidence="1">
    <location>
        <begin position="326"/>
        <end position="351"/>
    </location>
</feature>
<keyword evidence="2" id="KW-1133">Transmembrane helix</keyword>